<keyword evidence="3" id="KW-1185">Reference proteome</keyword>
<feature type="coiled-coil region" evidence="1">
    <location>
        <begin position="131"/>
        <end position="189"/>
    </location>
</feature>
<dbReference type="EMBL" id="JAOYOD010000001">
    <property type="protein sequence ID" value="MCV9386224.1"/>
    <property type="molecule type" value="Genomic_DNA"/>
</dbReference>
<keyword evidence="1" id="KW-0175">Coiled coil</keyword>
<reference evidence="2 3" key="1">
    <citation type="submission" date="2022-10" db="EMBL/GenBank/DDBJ databases">
        <title>Comparative genomics and taxonomic characterization of three novel marine species of genus Reichenbachiella exhibiting antioxidant and polysaccharide degradation activities.</title>
        <authorList>
            <person name="Muhammad N."/>
            <person name="Lee Y.-J."/>
            <person name="Ko J."/>
            <person name="Kim S.-G."/>
        </authorList>
    </citation>
    <scope>NUCLEOTIDE SEQUENCE [LARGE SCALE GENOMIC DNA]</scope>
    <source>
        <strain evidence="2 3">ABR2-5</strain>
    </source>
</reference>
<comment type="caution">
    <text evidence="2">The sequence shown here is derived from an EMBL/GenBank/DDBJ whole genome shotgun (WGS) entry which is preliminary data.</text>
</comment>
<proteinExistence type="predicted"/>
<name>A0ABT3CRT5_9BACT</name>
<evidence type="ECO:0000313" key="3">
    <source>
        <dbReference type="Proteomes" id="UP001300692"/>
    </source>
</evidence>
<dbReference type="RefSeq" id="WP_264137009.1">
    <property type="nucleotide sequence ID" value="NZ_JAOYOD010000001.1"/>
</dbReference>
<gene>
    <name evidence="2" type="ORF">N7U62_06085</name>
</gene>
<evidence type="ECO:0000256" key="1">
    <source>
        <dbReference type="SAM" id="Coils"/>
    </source>
</evidence>
<sequence>MNKWIAVLMLVTVNHLMAQEVDSKRMERDLRISEDVIASLIKSEADEGDFFGVKVKSNYVPGFGLMINLNRGGSFSLESFNSDFDFHWEMNDSEWEFKIAEVQAMAEQIAAEAEVHAREAEMIARENEYVMKLNEEEMKEREEEKKELEEEIKYLEEELGRKGLSEEEKQEIKREIRDHQRAIHSGNREDVDVRVRAMVAPPEPPEVIVVRNSTRKSSQEDEDKYYDLFHRVSELYFSDYARLFGQLRDSDKIMLTTKIQPTEEDESGLKLNAHIVMSDIKALDAGKISRDDLIEKIVYSQSEIENERPADLELLASIFQRLYKSDLATTYYTSNKITYEKLEHYGVVYKMKMYSSIQYSHDNYKIVTQGKSGLTEVERNKIVDEMYPQFEQELKANMLDYGKTVKSLNAGESLMIQVKLTQCIDCNMPSSLEASIPFDILQDYNDGKLSRENALKKINITTKS</sequence>
<evidence type="ECO:0000313" key="2">
    <source>
        <dbReference type="EMBL" id="MCV9386224.1"/>
    </source>
</evidence>
<organism evidence="2 3">
    <name type="scientific">Reichenbachiella ulvae</name>
    <dbReference type="NCBI Taxonomy" id="2980104"/>
    <lineage>
        <taxon>Bacteria</taxon>
        <taxon>Pseudomonadati</taxon>
        <taxon>Bacteroidota</taxon>
        <taxon>Cytophagia</taxon>
        <taxon>Cytophagales</taxon>
        <taxon>Reichenbachiellaceae</taxon>
        <taxon>Reichenbachiella</taxon>
    </lineage>
</organism>
<dbReference type="Proteomes" id="UP001300692">
    <property type="component" value="Unassembled WGS sequence"/>
</dbReference>
<protein>
    <submittedName>
        <fullName evidence="2">Uncharacterized protein</fullName>
    </submittedName>
</protein>
<accession>A0ABT3CRT5</accession>